<dbReference type="RefSeq" id="XP_016503333.1">
    <property type="nucleotide sequence ID" value="XM_016647847.1"/>
</dbReference>
<dbReference type="InterPro" id="IPR036397">
    <property type="entry name" value="RNaseH_sf"/>
</dbReference>
<sequence>MRSLTVDIRESDASSSTTYTPDPSSPLFLLSSDVPGVSLVRVPFSGTSFGGWRQNMILRVFSTRILLRVFRLSLIEDMVQLVGIKVFDIKQEITSTHQGPFDIASYFNKLKKLWDELRFMCTNHANTYVCAAKPGLQKEGDSASFHVNLNTKSAPPRQFAQKISFDQNKSPLLCKYCKKPGHLIDKCYKLHGFPPNFKFTKGKRTPANVEVQSSICASKSGPIPTESPADSNSVIPGLSKDQYAQLLMLLQQHHISESLPQSSLMASANFAGIVPSPDCVGKAPLMKRPLEIGKQDHGLYKLVQPCPQSDSSVLAAIWSKSNAFPLIKAFVAMVKTQFQTCIQTVRSDNALELGSGALVGQFFVDNGIVHQTSCPHTPQQNGSDPVSSSTHIASPSSSPIPSPVFVPHSSPLLEPPPAPPIAPNLSPAPVRRSSRNHVTPSHLQQYVCSLPPSLYSSSSSPFCSQSLVSISGLEPHSYHQETSIPAWQEAMRKEFEALDANDTWNWSMFQLDVNNAFFHGDLDEEVYMKLPLVCLLRVLLHLFKIKDLGVLNYFLGIEVAYLPSGLLLHQSKFIRDLLHEYNCDMVSPVTCPLDLNSKLKAAMGDLLPSPDTYRSLVGKLNFFIHTRPDLCVAVQHLSQFLQAPCTSHMKAALHLLRYLKGTSDVGVFYGNSPSLSLSAFCDSDWDACPDTCRSAKKQPVISVSSAEAEYRARSKVVAELNWVVRLLSDFGVAISSVVPVFVITKRPFILRRTLFFMSGRSTLNWTAILFGINLVMA</sequence>
<evidence type="ECO:0000256" key="1">
    <source>
        <dbReference type="SAM" id="MobiDB-lite"/>
    </source>
</evidence>
<feature type="region of interest" description="Disordered" evidence="1">
    <location>
        <begin position="373"/>
        <end position="436"/>
    </location>
</feature>
<feature type="compositionally biased region" description="Pro residues" evidence="1">
    <location>
        <begin position="413"/>
        <end position="422"/>
    </location>
</feature>
<evidence type="ECO:0000313" key="2">
    <source>
        <dbReference type="RefSeq" id="XP_016503333.1"/>
    </source>
</evidence>
<reference evidence="2" key="1">
    <citation type="submission" date="2025-08" db="UniProtKB">
        <authorList>
            <consortium name="RefSeq"/>
        </authorList>
    </citation>
    <scope>IDENTIFICATION</scope>
</reference>
<dbReference type="GO" id="GO:0003676">
    <property type="term" value="F:nucleic acid binding"/>
    <property type="evidence" value="ECO:0007669"/>
    <property type="project" value="InterPro"/>
</dbReference>
<feature type="compositionally biased region" description="Polar residues" evidence="1">
    <location>
        <begin position="373"/>
        <end position="384"/>
    </location>
</feature>
<dbReference type="OMA" id="CCASIHI"/>
<dbReference type="InterPro" id="IPR043502">
    <property type="entry name" value="DNA/RNA_pol_sf"/>
</dbReference>
<feature type="compositionally biased region" description="Low complexity" evidence="1">
    <location>
        <begin position="385"/>
        <end position="397"/>
    </location>
</feature>
<dbReference type="SUPFAM" id="SSF56672">
    <property type="entry name" value="DNA/RNA polymerases"/>
    <property type="match status" value="1"/>
</dbReference>
<gene>
    <name evidence="2" type="primary">LOC107821414</name>
</gene>
<name>A0A1S4CQ16_TOBAC</name>
<protein>
    <recommendedName>
        <fullName evidence="3">Reverse transcriptase Ty1/copia-type domain-containing protein</fullName>
    </recommendedName>
</protein>
<proteinExistence type="predicted"/>
<dbReference type="PaxDb" id="4097-A0A1S4CQ16"/>
<dbReference type="CDD" id="cd09272">
    <property type="entry name" value="RNase_HI_RT_Ty1"/>
    <property type="match status" value="1"/>
</dbReference>
<dbReference type="OrthoDB" id="10443882at2759"/>
<accession>A0A1S4CQ16</accession>
<dbReference type="PANTHER" id="PTHR11439">
    <property type="entry name" value="GAG-POL-RELATED RETROTRANSPOSON"/>
    <property type="match status" value="1"/>
</dbReference>
<dbReference type="InterPro" id="IPR012337">
    <property type="entry name" value="RNaseH-like_sf"/>
</dbReference>
<dbReference type="PANTHER" id="PTHR11439:SF470">
    <property type="entry name" value="CYSTEINE-RICH RLK (RECEPTOR-LIKE PROTEIN KINASE) 8"/>
    <property type="match status" value="1"/>
</dbReference>
<dbReference type="Gene3D" id="3.30.420.10">
    <property type="entry name" value="Ribonuclease H-like superfamily/Ribonuclease H"/>
    <property type="match status" value="1"/>
</dbReference>
<dbReference type="SUPFAM" id="SSF53098">
    <property type="entry name" value="Ribonuclease H-like"/>
    <property type="match status" value="1"/>
</dbReference>
<dbReference type="STRING" id="4097.A0A1S4CQ16"/>
<feature type="region of interest" description="Disordered" evidence="1">
    <location>
        <begin position="1"/>
        <end position="23"/>
    </location>
</feature>
<organism evidence="2">
    <name type="scientific">Nicotiana tabacum</name>
    <name type="common">Common tobacco</name>
    <dbReference type="NCBI Taxonomy" id="4097"/>
    <lineage>
        <taxon>Eukaryota</taxon>
        <taxon>Viridiplantae</taxon>
        <taxon>Streptophyta</taxon>
        <taxon>Embryophyta</taxon>
        <taxon>Tracheophyta</taxon>
        <taxon>Spermatophyta</taxon>
        <taxon>Magnoliopsida</taxon>
        <taxon>eudicotyledons</taxon>
        <taxon>Gunneridae</taxon>
        <taxon>Pentapetalae</taxon>
        <taxon>asterids</taxon>
        <taxon>lamiids</taxon>
        <taxon>Solanales</taxon>
        <taxon>Solanaceae</taxon>
        <taxon>Nicotianoideae</taxon>
        <taxon>Nicotianeae</taxon>
        <taxon>Nicotiana</taxon>
    </lineage>
</organism>
<evidence type="ECO:0008006" key="3">
    <source>
        <dbReference type="Google" id="ProtNLM"/>
    </source>
</evidence>
<feature type="compositionally biased region" description="Low complexity" evidence="1">
    <location>
        <begin position="13"/>
        <end position="23"/>
    </location>
</feature>
<dbReference type="AlphaFoldDB" id="A0A1S4CQ16"/>
<dbReference type="KEGG" id="nta:107821414"/>